<dbReference type="InterPro" id="IPR001969">
    <property type="entry name" value="Aspartic_peptidase_AS"/>
</dbReference>
<dbReference type="AlphaFoldDB" id="A0A2I0WWV8"/>
<dbReference type="GO" id="GO:0006508">
    <property type="term" value="P:proteolysis"/>
    <property type="evidence" value="ECO:0007669"/>
    <property type="project" value="UniProtKB-KW"/>
</dbReference>
<feature type="signal peptide" evidence="8">
    <location>
        <begin position="1"/>
        <end position="30"/>
    </location>
</feature>
<accession>A0A2I0WWV8</accession>
<dbReference type="Pfam" id="PF14543">
    <property type="entry name" value="TAXi_N"/>
    <property type="match status" value="1"/>
</dbReference>
<comment type="similarity">
    <text evidence="1">Belongs to the peptidase A1 family.</text>
</comment>
<keyword evidence="11" id="KW-1185">Reference proteome</keyword>
<dbReference type="InterPro" id="IPR032861">
    <property type="entry name" value="TAXi_N"/>
</dbReference>
<feature type="domain" description="Peptidase A1" evidence="9">
    <location>
        <begin position="94"/>
        <end position="475"/>
    </location>
</feature>
<dbReference type="CDD" id="cd05476">
    <property type="entry name" value="pepsin_A_like_plant"/>
    <property type="match status" value="1"/>
</dbReference>
<dbReference type="SUPFAM" id="SSF50630">
    <property type="entry name" value="Acid proteases"/>
    <property type="match status" value="1"/>
</dbReference>
<sequence>MNQIMAFTSSSLLLFLLCFFQSLCLYSVSSSPNKPLLLPLTHALSLSLSSSSSSSFPSQSYLLKFSSLRSAERFHSSRRRRRQLPLPLASGADYTLSLSISSTTVSLYLDTGSDLLWFPCSPFQCILCENKPLYSLPLPPPPSSHPVPCSSLLCSAAHSSLPISDLCAAALCPLDAIETSSCSPSSHPCPLLYYAYGDGSLLASLRRGHLSLISSLSLSNFTFACAHSALAEPLGVAGFGRGPLSLPSQLAKLSPFLASRFSYCLIYHSFLPNRLLRPSPLILGRSSTISFTYTPLLHIHKNPFFYSVSLLSISVGRVTIPASSQLISRGMVVDSGTTFTMLPGEMHRQLAAEFQLQMGRREFIRATGAEERTGLGPCYEYGNGRNESQRVPAMGLHFAGNASLWLPTRNYFLGFESEGERVGCFMVISGGDEAKGEEDEGGDDSGGGPAATLGNFQQQGIEVVYDLEMGRIGFARRRCGELWDSVSRG</sequence>
<evidence type="ECO:0000256" key="6">
    <source>
        <dbReference type="PIRSR" id="PIRSR601461-1"/>
    </source>
</evidence>
<dbReference type="Pfam" id="PF14541">
    <property type="entry name" value="TAXi_C"/>
    <property type="match status" value="1"/>
</dbReference>
<dbReference type="Gene3D" id="2.40.70.10">
    <property type="entry name" value="Acid Proteases"/>
    <property type="match status" value="2"/>
</dbReference>
<keyword evidence="8" id="KW-0732">Signal</keyword>
<dbReference type="InterPro" id="IPR032799">
    <property type="entry name" value="TAXi_C"/>
</dbReference>
<feature type="chain" id="PRO_5014157127" evidence="8">
    <location>
        <begin position="31"/>
        <end position="489"/>
    </location>
</feature>
<feature type="active site" evidence="6">
    <location>
        <position position="334"/>
    </location>
</feature>
<evidence type="ECO:0000313" key="10">
    <source>
        <dbReference type="EMBL" id="PKU80149.1"/>
    </source>
</evidence>
<dbReference type="PANTHER" id="PTHR13683">
    <property type="entry name" value="ASPARTYL PROTEASES"/>
    <property type="match status" value="1"/>
</dbReference>
<evidence type="ECO:0000256" key="7">
    <source>
        <dbReference type="SAM" id="MobiDB-lite"/>
    </source>
</evidence>
<dbReference type="PROSITE" id="PS51767">
    <property type="entry name" value="PEPTIDASE_A1"/>
    <property type="match status" value="1"/>
</dbReference>
<dbReference type="GO" id="GO:0004190">
    <property type="term" value="F:aspartic-type endopeptidase activity"/>
    <property type="evidence" value="ECO:0007669"/>
    <property type="project" value="UniProtKB-KW"/>
</dbReference>
<evidence type="ECO:0000313" key="11">
    <source>
        <dbReference type="Proteomes" id="UP000233837"/>
    </source>
</evidence>
<evidence type="ECO:0000256" key="4">
    <source>
        <dbReference type="ARBA" id="ARBA00022801"/>
    </source>
</evidence>
<dbReference type="InterPro" id="IPR034161">
    <property type="entry name" value="Pepsin-like_plant"/>
</dbReference>
<dbReference type="PANTHER" id="PTHR13683:SF276">
    <property type="entry name" value="OS04G0535200 PROTEIN"/>
    <property type="match status" value="1"/>
</dbReference>
<gene>
    <name evidence="10" type="primary">nep1</name>
    <name evidence="10" type="ORF">MA16_Dca021324</name>
</gene>
<feature type="active site" evidence="6">
    <location>
        <position position="110"/>
    </location>
</feature>
<feature type="region of interest" description="Disordered" evidence="7">
    <location>
        <begin position="433"/>
        <end position="453"/>
    </location>
</feature>
<dbReference type="Proteomes" id="UP000233837">
    <property type="component" value="Unassembled WGS sequence"/>
</dbReference>
<dbReference type="STRING" id="906689.A0A2I0WWV8"/>
<dbReference type="InterPro" id="IPR033121">
    <property type="entry name" value="PEPTIDASE_A1"/>
</dbReference>
<reference evidence="10 11" key="1">
    <citation type="journal article" date="2016" name="Sci. Rep.">
        <title>The Dendrobium catenatum Lindl. genome sequence provides insights into polysaccharide synthase, floral development and adaptive evolution.</title>
        <authorList>
            <person name="Zhang G.Q."/>
            <person name="Xu Q."/>
            <person name="Bian C."/>
            <person name="Tsai W.C."/>
            <person name="Yeh C.M."/>
            <person name="Liu K.W."/>
            <person name="Yoshida K."/>
            <person name="Zhang L.S."/>
            <person name="Chang S.B."/>
            <person name="Chen F."/>
            <person name="Shi Y."/>
            <person name="Su Y.Y."/>
            <person name="Zhang Y.Q."/>
            <person name="Chen L.J."/>
            <person name="Yin Y."/>
            <person name="Lin M."/>
            <person name="Huang H."/>
            <person name="Deng H."/>
            <person name="Wang Z.W."/>
            <person name="Zhu S.L."/>
            <person name="Zhao X."/>
            <person name="Deng C."/>
            <person name="Niu S.C."/>
            <person name="Huang J."/>
            <person name="Wang M."/>
            <person name="Liu G.H."/>
            <person name="Yang H.J."/>
            <person name="Xiao X.J."/>
            <person name="Hsiao Y.Y."/>
            <person name="Wu W.L."/>
            <person name="Chen Y.Y."/>
            <person name="Mitsuda N."/>
            <person name="Ohme-Takagi M."/>
            <person name="Luo Y.B."/>
            <person name="Van de Peer Y."/>
            <person name="Liu Z.J."/>
        </authorList>
    </citation>
    <scope>NUCLEOTIDE SEQUENCE [LARGE SCALE GENOMIC DNA]</scope>
    <source>
        <tissue evidence="10">The whole plant</tissue>
    </source>
</reference>
<dbReference type="InterPro" id="IPR021109">
    <property type="entry name" value="Peptidase_aspartic_dom_sf"/>
</dbReference>
<dbReference type="GO" id="GO:0009505">
    <property type="term" value="C:plant-type cell wall"/>
    <property type="evidence" value="ECO:0007669"/>
    <property type="project" value="TreeGrafter"/>
</dbReference>
<dbReference type="PROSITE" id="PS00141">
    <property type="entry name" value="ASP_PROTEASE"/>
    <property type="match status" value="1"/>
</dbReference>
<evidence type="ECO:0000256" key="3">
    <source>
        <dbReference type="ARBA" id="ARBA00022750"/>
    </source>
</evidence>
<evidence type="ECO:0000256" key="2">
    <source>
        <dbReference type="ARBA" id="ARBA00022670"/>
    </source>
</evidence>
<dbReference type="InterPro" id="IPR001461">
    <property type="entry name" value="Aspartic_peptidase_A1"/>
</dbReference>
<name>A0A2I0WWV8_9ASPA</name>
<keyword evidence="5" id="KW-0325">Glycoprotein</keyword>
<reference evidence="10 11" key="2">
    <citation type="journal article" date="2017" name="Nature">
        <title>The Apostasia genome and the evolution of orchids.</title>
        <authorList>
            <person name="Zhang G.Q."/>
            <person name="Liu K.W."/>
            <person name="Li Z."/>
            <person name="Lohaus R."/>
            <person name="Hsiao Y.Y."/>
            <person name="Niu S.C."/>
            <person name="Wang J.Y."/>
            <person name="Lin Y.C."/>
            <person name="Xu Q."/>
            <person name="Chen L.J."/>
            <person name="Yoshida K."/>
            <person name="Fujiwara S."/>
            <person name="Wang Z.W."/>
            <person name="Zhang Y.Q."/>
            <person name="Mitsuda N."/>
            <person name="Wang M."/>
            <person name="Liu G.H."/>
            <person name="Pecoraro L."/>
            <person name="Huang H.X."/>
            <person name="Xiao X.J."/>
            <person name="Lin M."/>
            <person name="Wu X.Y."/>
            <person name="Wu W.L."/>
            <person name="Chen Y.Y."/>
            <person name="Chang S.B."/>
            <person name="Sakamoto S."/>
            <person name="Ohme-Takagi M."/>
            <person name="Yagi M."/>
            <person name="Zeng S.J."/>
            <person name="Shen C.Y."/>
            <person name="Yeh C.M."/>
            <person name="Luo Y.B."/>
            <person name="Tsai W.C."/>
            <person name="Van de Peer Y."/>
            <person name="Liu Z.J."/>
        </authorList>
    </citation>
    <scope>NUCLEOTIDE SEQUENCE [LARGE SCALE GENOMIC DNA]</scope>
    <source>
        <tissue evidence="10">The whole plant</tissue>
    </source>
</reference>
<dbReference type="OrthoDB" id="2747330at2759"/>
<proteinExistence type="inferred from homology"/>
<keyword evidence="2" id="KW-0645">Protease</keyword>
<evidence type="ECO:0000259" key="9">
    <source>
        <dbReference type="PROSITE" id="PS51767"/>
    </source>
</evidence>
<keyword evidence="4" id="KW-0378">Hydrolase</keyword>
<keyword evidence="3" id="KW-0064">Aspartyl protease</keyword>
<organism evidence="10 11">
    <name type="scientific">Dendrobium catenatum</name>
    <dbReference type="NCBI Taxonomy" id="906689"/>
    <lineage>
        <taxon>Eukaryota</taxon>
        <taxon>Viridiplantae</taxon>
        <taxon>Streptophyta</taxon>
        <taxon>Embryophyta</taxon>
        <taxon>Tracheophyta</taxon>
        <taxon>Spermatophyta</taxon>
        <taxon>Magnoliopsida</taxon>
        <taxon>Liliopsida</taxon>
        <taxon>Asparagales</taxon>
        <taxon>Orchidaceae</taxon>
        <taxon>Epidendroideae</taxon>
        <taxon>Malaxideae</taxon>
        <taxon>Dendrobiinae</taxon>
        <taxon>Dendrobium</taxon>
    </lineage>
</organism>
<protein>
    <submittedName>
        <fullName evidence="10">Aspartic proteinase nepenthesin-1</fullName>
    </submittedName>
</protein>
<dbReference type="EMBL" id="KZ502368">
    <property type="protein sequence ID" value="PKU80149.1"/>
    <property type="molecule type" value="Genomic_DNA"/>
</dbReference>
<evidence type="ECO:0000256" key="1">
    <source>
        <dbReference type="ARBA" id="ARBA00007447"/>
    </source>
</evidence>
<evidence type="ECO:0000256" key="8">
    <source>
        <dbReference type="SAM" id="SignalP"/>
    </source>
</evidence>
<evidence type="ECO:0000256" key="5">
    <source>
        <dbReference type="ARBA" id="ARBA00023180"/>
    </source>
</evidence>